<dbReference type="GO" id="GO:0016020">
    <property type="term" value="C:membrane"/>
    <property type="evidence" value="ECO:0007669"/>
    <property type="project" value="InterPro"/>
</dbReference>
<dbReference type="RefSeq" id="WP_008944391.1">
    <property type="nucleotide sequence ID" value="NZ_RBIG01000002.1"/>
</dbReference>
<organism evidence="5 6">
    <name type="scientific">Oceanibaculum indicum</name>
    <dbReference type="NCBI Taxonomy" id="526216"/>
    <lineage>
        <taxon>Bacteria</taxon>
        <taxon>Pseudomonadati</taxon>
        <taxon>Pseudomonadota</taxon>
        <taxon>Alphaproteobacteria</taxon>
        <taxon>Rhodospirillales</taxon>
        <taxon>Oceanibaculaceae</taxon>
        <taxon>Oceanibaculum</taxon>
    </lineage>
</organism>
<dbReference type="InterPro" id="IPR009050">
    <property type="entry name" value="Globin-like_sf"/>
</dbReference>
<dbReference type="Gene3D" id="1.10.490.10">
    <property type="entry name" value="Globins"/>
    <property type="match status" value="1"/>
</dbReference>
<gene>
    <name evidence="5" type="ORF">BCL74_2561</name>
</gene>
<proteinExistence type="inferred from homology"/>
<dbReference type="InterPro" id="IPR012292">
    <property type="entry name" value="Globin/Proto"/>
</dbReference>
<sequence>MSAAAHTDDLAERLRFLNIDDSVKAMLRESRPLIEKHLPGILDQFYAQIARFPSVQRHFTDPAIRAHAQSAQMKHWQIILSGKYDQAYVDSVRRIGRAHNRLGLEPRWYIGGYGYLTSAMQKAVSDTYADGMMRNNSAKRAAMLDALNKAALLDMDYAISIYLEEGAREKEELLARLASEFESGVGSLGQNIGAAVTQLNSGAQSLSGFADDATRQVAVVKDAATTTANAVDSVASAAEELSASIGEIAGQLENSTQASKEAVATVRTTQETVGTLTKASEKIGEIVSMIQEIASQTNLLALNATIEAARAGEAGKGFAVVASEVKALATQTGRATEEIGSQIDQIQSVTRETVNAIAEIATRIDKIDEVIAVIAAAAEQQQAATTEISRNIQESSQSTQRVSAAIEDVSRVSDETSSMAGNLLAATREITQQTSTLDRQVAAFLDKVKAA</sequence>
<dbReference type="PANTHER" id="PTHR32089:SF112">
    <property type="entry name" value="LYSOZYME-LIKE PROTEIN-RELATED"/>
    <property type="match status" value="1"/>
</dbReference>
<evidence type="ECO:0000256" key="3">
    <source>
        <dbReference type="PROSITE-ProRule" id="PRU00284"/>
    </source>
</evidence>
<dbReference type="PROSITE" id="PS50111">
    <property type="entry name" value="CHEMOTAXIS_TRANSDUC_2"/>
    <property type="match status" value="1"/>
</dbReference>
<accession>A0A420WHX6</accession>
<reference evidence="5 6" key="1">
    <citation type="submission" date="2018-10" db="EMBL/GenBank/DDBJ databases">
        <title>Comparative analysis of microorganisms from saline springs in Andes Mountain Range, Colombia.</title>
        <authorList>
            <person name="Rubin E."/>
        </authorList>
    </citation>
    <scope>NUCLEOTIDE SEQUENCE [LARGE SCALE GENOMIC DNA]</scope>
    <source>
        <strain evidence="5 6">USBA 36</strain>
    </source>
</reference>
<dbReference type="Gene3D" id="1.10.287.950">
    <property type="entry name" value="Methyl-accepting chemotaxis protein"/>
    <property type="match status" value="1"/>
</dbReference>
<dbReference type="GO" id="GO:0007165">
    <property type="term" value="P:signal transduction"/>
    <property type="evidence" value="ECO:0007669"/>
    <property type="project" value="UniProtKB-KW"/>
</dbReference>
<keyword evidence="1 3" id="KW-0807">Transducer</keyword>
<evidence type="ECO:0000259" key="4">
    <source>
        <dbReference type="PROSITE" id="PS50111"/>
    </source>
</evidence>
<dbReference type="PANTHER" id="PTHR32089">
    <property type="entry name" value="METHYL-ACCEPTING CHEMOTAXIS PROTEIN MCPB"/>
    <property type="match status" value="1"/>
</dbReference>
<protein>
    <submittedName>
        <fullName evidence="5">Methyl-accepting chemotaxis protein (MCP) signaling protein</fullName>
    </submittedName>
</protein>
<comment type="caution">
    <text evidence="5">The sequence shown here is derived from an EMBL/GenBank/DDBJ whole genome shotgun (WGS) entry which is preliminary data.</text>
</comment>
<dbReference type="SMART" id="SM00283">
    <property type="entry name" value="MA"/>
    <property type="match status" value="1"/>
</dbReference>
<dbReference type="InterPro" id="IPR044398">
    <property type="entry name" value="Globin-sensor_dom"/>
</dbReference>
<name>A0A420WHX6_9PROT</name>
<dbReference type="EMBL" id="RBIG01000002">
    <property type="protein sequence ID" value="RKQ70611.1"/>
    <property type="molecule type" value="Genomic_DNA"/>
</dbReference>
<dbReference type="Pfam" id="PF00015">
    <property type="entry name" value="MCPsignal"/>
    <property type="match status" value="1"/>
</dbReference>
<dbReference type="GO" id="GO:0020037">
    <property type="term" value="F:heme binding"/>
    <property type="evidence" value="ECO:0007669"/>
    <property type="project" value="InterPro"/>
</dbReference>
<dbReference type="InterPro" id="IPR004090">
    <property type="entry name" value="Chemotax_Me-accpt_rcpt"/>
</dbReference>
<dbReference type="Proteomes" id="UP000277424">
    <property type="component" value="Unassembled WGS sequence"/>
</dbReference>
<evidence type="ECO:0000313" key="5">
    <source>
        <dbReference type="EMBL" id="RKQ70611.1"/>
    </source>
</evidence>
<evidence type="ECO:0000256" key="2">
    <source>
        <dbReference type="ARBA" id="ARBA00029447"/>
    </source>
</evidence>
<evidence type="ECO:0000256" key="1">
    <source>
        <dbReference type="ARBA" id="ARBA00023224"/>
    </source>
</evidence>
<dbReference type="GO" id="GO:0004888">
    <property type="term" value="F:transmembrane signaling receptor activity"/>
    <property type="evidence" value="ECO:0007669"/>
    <property type="project" value="InterPro"/>
</dbReference>
<dbReference type="SUPFAM" id="SSF58104">
    <property type="entry name" value="Methyl-accepting chemotaxis protein (MCP) signaling domain"/>
    <property type="match status" value="1"/>
</dbReference>
<dbReference type="PRINTS" id="PR00260">
    <property type="entry name" value="CHEMTRNSDUCR"/>
</dbReference>
<dbReference type="SUPFAM" id="SSF46458">
    <property type="entry name" value="Globin-like"/>
    <property type="match status" value="1"/>
</dbReference>
<dbReference type="GO" id="GO:0006935">
    <property type="term" value="P:chemotaxis"/>
    <property type="evidence" value="ECO:0007669"/>
    <property type="project" value="InterPro"/>
</dbReference>
<dbReference type="InterPro" id="IPR039379">
    <property type="entry name" value="Protoglobin_sensor_dom"/>
</dbReference>
<dbReference type="InterPro" id="IPR004089">
    <property type="entry name" value="MCPsignal_dom"/>
</dbReference>
<dbReference type="CDD" id="cd01068">
    <property type="entry name" value="globin_sensor"/>
    <property type="match status" value="1"/>
</dbReference>
<dbReference type="Pfam" id="PF11563">
    <property type="entry name" value="Protoglobin"/>
    <property type="match status" value="1"/>
</dbReference>
<dbReference type="AlphaFoldDB" id="A0A420WHX6"/>
<comment type="similarity">
    <text evidence="2">Belongs to the methyl-accepting chemotaxis (MCP) protein family.</text>
</comment>
<dbReference type="GO" id="GO:0019825">
    <property type="term" value="F:oxygen binding"/>
    <property type="evidence" value="ECO:0007669"/>
    <property type="project" value="InterPro"/>
</dbReference>
<evidence type="ECO:0000313" key="6">
    <source>
        <dbReference type="Proteomes" id="UP000277424"/>
    </source>
</evidence>
<feature type="domain" description="Methyl-accepting transducer" evidence="4">
    <location>
        <begin position="195"/>
        <end position="417"/>
    </location>
</feature>